<name>A0A418WUA4_9PROT</name>
<dbReference type="Pfam" id="PF01476">
    <property type="entry name" value="LysM"/>
    <property type="match status" value="1"/>
</dbReference>
<protein>
    <submittedName>
        <fullName evidence="3">Peptidoglycan-binding protein LysM</fullName>
    </submittedName>
</protein>
<dbReference type="Gene3D" id="3.10.350.10">
    <property type="entry name" value="LysM domain"/>
    <property type="match status" value="1"/>
</dbReference>
<evidence type="ECO:0000313" key="3">
    <source>
        <dbReference type="EMBL" id="RJF94853.1"/>
    </source>
</evidence>
<dbReference type="SUPFAM" id="SSF54106">
    <property type="entry name" value="LysM domain"/>
    <property type="match status" value="1"/>
</dbReference>
<keyword evidence="4" id="KW-1185">Reference proteome</keyword>
<dbReference type="RefSeq" id="WP_119776458.1">
    <property type="nucleotide sequence ID" value="NZ_QYUK01000008.1"/>
</dbReference>
<dbReference type="CDD" id="cd00118">
    <property type="entry name" value="LysM"/>
    <property type="match status" value="1"/>
</dbReference>
<evidence type="ECO:0000313" key="4">
    <source>
        <dbReference type="Proteomes" id="UP000284605"/>
    </source>
</evidence>
<dbReference type="PANTHER" id="PTHR34700">
    <property type="entry name" value="POTASSIUM BINDING PROTEIN KBP"/>
    <property type="match status" value="1"/>
</dbReference>
<dbReference type="PROSITE" id="PS50914">
    <property type="entry name" value="BON"/>
    <property type="match status" value="1"/>
</dbReference>
<feature type="domain" description="BON" evidence="1">
    <location>
        <begin position="29"/>
        <end position="96"/>
    </location>
</feature>
<dbReference type="AlphaFoldDB" id="A0A418WUA4"/>
<feature type="domain" description="LysM" evidence="2">
    <location>
        <begin position="102"/>
        <end position="153"/>
    </location>
</feature>
<dbReference type="InterPro" id="IPR018392">
    <property type="entry name" value="LysM"/>
</dbReference>
<sequence length="156" mass="16315">MGVFDFIKAAGERLGIGGAPATSESKEVTPPPTAEQVQALVAKLNLAVDDIQVKLNGDTVEVSGTAASNEAREKAILAAGNIAGVARVSESITTPDGEAASTFYTVVKGDTLWKIAESHYGKGKGGKYTVIFEANKPMLKDPDKIYPGQNLRIPAL</sequence>
<dbReference type="Gene3D" id="3.30.1340.30">
    <property type="match status" value="1"/>
</dbReference>
<dbReference type="Pfam" id="PF04972">
    <property type="entry name" value="BON"/>
    <property type="match status" value="1"/>
</dbReference>
<dbReference type="PANTHER" id="PTHR34700:SF8">
    <property type="entry name" value="POTASSIUM BINDING PROTEIN KBP"/>
    <property type="match status" value="1"/>
</dbReference>
<evidence type="ECO:0000259" key="1">
    <source>
        <dbReference type="PROSITE" id="PS50914"/>
    </source>
</evidence>
<gene>
    <name evidence="3" type="primary">lysM</name>
    <name evidence="3" type="ORF">D3874_03300</name>
</gene>
<dbReference type="InterPro" id="IPR052196">
    <property type="entry name" value="Bact_Kbp"/>
</dbReference>
<dbReference type="PROSITE" id="PS51782">
    <property type="entry name" value="LYSM"/>
    <property type="match status" value="1"/>
</dbReference>
<dbReference type="SMART" id="SM00257">
    <property type="entry name" value="LysM"/>
    <property type="match status" value="1"/>
</dbReference>
<dbReference type="Proteomes" id="UP000284605">
    <property type="component" value="Unassembled WGS sequence"/>
</dbReference>
<proteinExistence type="predicted"/>
<dbReference type="OrthoDB" id="370541at2"/>
<dbReference type="InterPro" id="IPR036779">
    <property type="entry name" value="LysM_dom_sf"/>
</dbReference>
<evidence type="ECO:0000259" key="2">
    <source>
        <dbReference type="PROSITE" id="PS51782"/>
    </source>
</evidence>
<dbReference type="NCBIfam" id="NF008399">
    <property type="entry name" value="PRK11198.1"/>
    <property type="match status" value="1"/>
</dbReference>
<dbReference type="EMBL" id="QYUK01000008">
    <property type="protein sequence ID" value="RJF94853.1"/>
    <property type="molecule type" value="Genomic_DNA"/>
</dbReference>
<accession>A0A418WUA4</accession>
<reference evidence="3 4" key="1">
    <citation type="submission" date="2018-09" db="EMBL/GenBank/DDBJ databases">
        <authorList>
            <person name="Zhu H."/>
        </authorList>
    </citation>
    <scope>NUCLEOTIDE SEQUENCE [LARGE SCALE GENOMIC DNA]</scope>
    <source>
        <strain evidence="3 4">K1W22B-8</strain>
    </source>
</reference>
<organism evidence="3 4">
    <name type="scientific">Oleomonas cavernae</name>
    <dbReference type="NCBI Taxonomy" id="2320859"/>
    <lineage>
        <taxon>Bacteria</taxon>
        <taxon>Pseudomonadati</taxon>
        <taxon>Pseudomonadota</taxon>
        <taxon>Alphaproteobacteria</taxon>
        <taxon>Acetobacterales</taxon>
        <taxon>Acetobacteraceae</taxon>
        <taxon>Oleomonas</taxon>
    </lineage>
</organism>
<comment type="caution">
    <text evidence="3">The sequence shown here is derived from an EMBL/GenBank/DDBJ whole genome shotgun (WGS) entry which is preliminary data.</text>
</comment>
<dbReference type="InterPro" id="IPR007055">
    <property type="entry name" value="BON_dom"/>
</dbReference>